<proteinExistence type="predicted"/>
<gene>
    <name evidence="2" type="ORF">NDM98_11730</name>
</gene>
<keyword evidence="1" id="KW-0812">Transmembrane</keyword>
<dbReference type="RefSeq" id="WP_251607766.1">
    <property type="nucleotide sequence ID" value="NZ_JAMQJY010000001.1"/>
</dbReference>
<keyword evidence="3" id="KW-1185">Reference proteome</keyword>
<reference evidence="2" key="1">
    <citation type="submission" date="2022-06" db="EMBL/GenBank/DDBJ databases">
        <title>Alkalicoccobacillus porphyridii sp. nov., isolated from a marine red alga, Porphyridium purpureum and reclassification of Shouchella plakortidis and Shouchella gibsonii as Alkalicoccobacillus plakortidis comb. nov. and Alkalicoccobacillus gibsonii comb. nov.</title>
        <authorList>
            <person name="Kim K.H."/>
            <person name="Lee J.K."/>
            <person name="Han D.M."/>
            <person name="Baek J.H."/>
            <person name="Jeon C.O."/>
        </authorList>
    </citation>
    <scope>NUCLEOTIDE SEQUENCE</scope>
    <source>
        <strain evidence="2">DSM 19153</strain>
    </source>
</reference>
<evidence type="ECO:0000256" key="1">
    <source>
        <dbReference type="SAM" id="Phobius"/>
    </source>
</evidence>
<evidence type="ECO:0000313" key="2">
    <source>
        <dbReference type="EMBL" id="MCM2676101.1"/>
    </source>
</evidence>
<keyword evidence="1" id="KW-0472">Membrane</keyword>
<accession>A0ABT0XJM6</accession>
<keyword evidence="1" id="KW-1133">Transmembrane helix</keyword>
<protein>
    <submittedName>
        <fullName evidence="2">Uncharacterized protein</fullName>
    </submittedName>
</protein>
<dbReference type="Proteomes" id="UP001203665">
    <property type="component" value="Unassembled WGS sequence"/>
</dbReference>
<organism evidence="2 3">
    <name type="scientific">Alkalicoccobacillus plakortidis</name>
    <dbReference type="NCBI Taxonomy" id="444060"/>
    <lineage>
        <taxon>Bacteria</taxon>
        <taxon>Bacillati</taxon>
        <taxon>Bacillota</taxon>
        <taxon>Bacilli</taxon>
        <taxon>Bacillales</taxon>
        <taxon>Bacillaceae</taxon>
        <taxon>Alkalicoccobacillus</taxon>
    </lineage>
</organism>
<name>A0ABT0XJM6_9BACI</name>
<comment type="caution">
    <text evidence="2">The sequence shown here is derived from an EMBL/GenBank/DDBJ whole genome shotgun (WGS) entry which is preliminary data.</text>
</comment>
<dbReference type="EMBL" id="JAMQJY010000001">
    <property type="protein sequence ID" value="MCM2676101.1"/>
    <property type="molecule type" value="Genomic_DNA"/>
</dbReference>
<sequence>MREFILLRISVFVFLGLLAFVQVKQYLSPVAIIIVLFASSATYFLICYYLAMKRIPPS</sequence>
<feature type="transmembrane region" description="Helical" evidence="1">
    <location>
        <begin position="29"/>
        <end position="51"/>
    </location>
</feature>
<evidence type="ECO:0000313" key="3">
    <source>
        <dbReference type="Proteomes" id="UP001203665"/>
    </source>
</evidence>